<keyword evidence="2" id="KW-1185">Reference proteome</keyword>
<accession>A0ABQ9X7W7</accession>
<name>A0ABQ9X7W7_9EUKA</name>
<reference evidence="1 2" key="1">
    <citation type="journal article" date="2022" name="bioRxiv">
        <title>Genomics of Preaxostyla Flagellates Illuminates Evolutionary Transitions and the Path Towards Mitochondrial Loss.</title>
        <authorList>
            <person name="Novak L.V.F."/>
            <person name="Treitli S.C."/>
            <person name="Pyrih J."/>
            <person name="Halakuc P."/>
            <person name="Pipaliya S.V."/>
            <person name="Vacek V."/>
            <person name="Brzon O."/>
            <person name="Soukal P."/>
            <person name="Eme L."/>
            <person name="Dacks J.B."/>
            <person name="Karnkowska A."/>
            <person name="Elias M."/>
            <person name="Hampl V."/>
        </authorList>
    </citation>
    <scope>NUCLEOTIDE SEQUENCE [LARGE SCALE GENOMIC DNA]</scope>
    <source>
        <strain evidence="1">NAU3</strain>
        <tissue evidence="1">Gut</tissue>
    </source>
</reference>
<protein>
    <recommendedName>
        <fullName evidence="3">Transposase</fullName>
    </recommendedName>
</protein>
<organism evidence="1 2">
    <name type="scientific">Blattamonas nauphoetae</name>
    <dbReference type="NCBI Taxonomy" id="2049346"/>
    <lineage>
        <taxon>Eukaryota</taxon>
        <taxon>Metamonada</taxon>
        <taxon>Preaxostyla</taxon>
        <taxon>Oxymonadida</taxon>
        <taxon>Blattamonas</taxon>
    </lineage>
</organism>
<gene>
    <name evidence="1" type="ORF">BLNAU_16941</name>
</gene>
<sequence length="132" mass="15378">MQRGAVFFTLGRLCEQREIAQCLSRIGFYSWIVGGLLDGSPFITFELIIDLFLRRPRHSGDERAKKKILRRKNRHFLEEGWQDVLAVIFFTKTRPGFVPLCRTHAKEMMQFHGANLNTLLDWDDDSDSDDSD</sequence>
<evidence type="ECO:0000313" key="2">
    <source>
        <dbReference type="Proteomes" id="UP001281761"/>
    </source>
</evidence>
<dbReference type="Proteomes" id="UP001281761">
    <property type="component" value="Unassembled WGS sequence"/>
</dbReference>
<dbReference type="EMBL" id="JARBJD010000183">
    <property type="protein sequence ID" value="KAK2948141.1"/>
    <property type="molecule type" value="Genomic_DNA"/>
</dbReference>
<comment type="caution">
    <text evidence="1">The sequence shown here is derived from an EMBL/GenBank/DDBJ whole genome shotgun (WGS) entry which is preliminary data.</text>
</comment>
<evidence type="ECO:0008006" key="3">
    <source>
        <dbReference type="Google" id="ProtNLM"/>
    </source>
</evidence>
<proteinExistence type="predicted"/>
<evidence type="ECO:0000313" key="1">
    <source>
        <dbReference type="EMBL" id="KAK2948141.1"/>
    </source>
</evidence>